<reference evidence="2 3" key="1">
    <citation type="submission" date="2018-06" db="EMBL/GenBank/DDBJ databases">
        <title>Mucibacter soli gen. nov., sp. nov., a new member of the family Chitinophagaceae producing mucin.</title>
        <authorList>
            <person name="Kim M.-K."/>
            <person name="Park S."/>
            <person name="Kim T.-S."/>
            <person name="Joung Y."/>
            <person name="Han J.-H."/>
            <person name="Kim S.B."/>
        </authorList>
    </citation>
    <scope>NUCLEOTIDE SEQUENCE [LARGE SCALE GENOMIC DNA]</scope>
    <source>
        <strain evidence="2 3">R1-15</strain>
    </source>
</reference>
<gene>
    <name evidence="2" type="ORF">DN068_04975</name>
</gene>
<sequence>MKKIFSAFALALSMPALAQQTTGIITYRQTVSLNLESQDIPESLKAMLPKEQQSEKILYFSPTASLYEASAQKADKNMSYTQGNTNVMMQTNGGEAEHIVYTDLKAKKIVEQEDLMGRVFLIDKDIPVLKWKFTGRQKTIIGLPCMEAVALDKKDSVMVWFTTSIPVNAGPQVYAGLPGMILEMTMNQVHFVALSVTTADDKTLAKIKAPVKGKKVTEEEFEKITEQKIDELRKQYGGGGSGNTVIFSPAGN</sequence>
<evidence type="ECO:0000313" key="3">
    <source>
        <dbReference type="Proteomes" id="UP000248745"/>
    </source>
</evidence>
<proteinExistence type="predicted"/>
<comment type="caution">
    <text evidence="2">The sequence shown here is derived from an EMBL/GenBank/DDBJ whole genome shotgun (WGS) entry which is preliminary data.</text>
</comment>
<name>A0A2W2B1Z9_9BACT</name>
<feature type="chain" id="PRO_5016120035" description="GLPGLI family protein" evidence="1">
    <location>
        <begin position="19"/>
        <end position="252"/>
    </location>
</feature>
<dbReference type="RefSeq" id="WP_110997790.1">
    <property type="nucleotide sequence ID" value="NZ_QKTW01000007.1"/>
</dbReference>
<dbReference type="Proteomes" id="UP000248745">
    <property type="component" value="Unassembled WGS sequence"/>
</dbReference>
<dbReference type="EMBL" id="QKTW01000007">
    <property type="protein sequence ID" value="PZF74048.1"/>
    <property type="molecule type" value="Genomic_DNA"/>
</dbReference>
<keyword evidence="1" id="KW-0732">Signal</keyword>
<dbReference type="InterPro" id="IPR005901">
    <property type="entry name" value="GLPGLI"/>
</dbReference>
<accession>A0A2W2B1Z9</accession>
<evidence type="ECO:0008006" key="4">
    <source>
        <dbReference type="Google" id="ProtNLM"/>
    </source>
</evidence>
<dbReference type="Pfam" id="PF09697">
    <property type="entry name" value="Porph_ging"/>
    <property type="match status" value="1"/>
</dbReference>
<evidence type="ECO:0000256" key="1">
    <source>
        <dbReference type="SAM" id="SignalP"/>
    </source>
</evidence>
<dbReference type="AlphaFoldDB" id="A0A2W2B1Z9"/>
<organism evidence="2 3">
    <name type="scientific">Taibaiella soli</name>
    <dbReference type="NCBI Taxonomy" id="1649169"/>
    <lineage>
        <taxon>Bacteria</taxon>
        <taxon>Pseudomonadati</taxon>
        <taxon>Bacteroidota</taxon>
        <taxon>Chitinophagia</taxon>
        <taxon>Chitinophagales</taxon>
        <taxon>Chitinophagaceae</taxon>
        <taxon>Taibaiella</taxon>
    </lineage>
</organism>
<feature type="signal peptide" evidence="1">
    <location>
        <begin position="1"/>
        <end position="18"/>
    </location>
</feature>
<dbReference type="OrthoDB" id="1440774at2"/>
<dbReference type="NCBIfam" id="TIGR01200">
    <property type="entry name" value="GLPGLI"/>
    <property type="match status" value="1"/>
</dbReference>
<evidence type="ECO:0000313" key="2">
    <source>
        <dbReference type="EMBL" id="PZF74048.1"/>
    </source>
</evidence>
<protein>
    <recommendedName>
        <fullName evidence="4">GLPGLI family protein</fullName>
    </recommendedName>
</protein>
<keyword evidence="3" id="KW-1185">Reference proteome</keyword>